<sequence length="209" mass="23780">MSVLVLCAQELKAVEIIARKWVNVEEDVFPALYVANHHAYSESYAKAGALSAGHALALRREYAQATADPKTYTGDELLATLHRVTYNTITNDGRGMLDDQGEAMRRRLVQSVAFEVLVEGGPWVKVADLGSVRRVNFDLYEISSRDPGEGHRARVYLMDGRPHQHEGYVTDQPWEAFEKLWEMNDECYAHWLRGYERDLAEQARRLGIL</sequence>
<organism evidence="1 2">
    <name type="scientific">Deinococcus terrestris</name>
    <dbReference type="NCBI Taxonomy" id="2651870"/>
    <lineage>
        <taxon>Bacteria</taxon>
        <taxon>Thermotogati</taxon>
        <taxon>Deinococcota</taxon>
        <taxon>Deinococci</taxon>
        <taxon>Deinococcales</taxon>
        <taxon>Deinococcaceae</taxon>
        <taxon>Deinococcus</taxon>
    </lineage>
</organism>
<dbReference type="EMBL" id="WBSL01000018">
    <property type="protein sequence ID" value="MPY68232.1"/>
    <property type="molecule type" value="Genomic_DNA"/>
</dbReference>
<reference evidence="1 2" key="1">
    <citation type="submission" date="2019-10" db="EMBL/GenBank/DDBJ databases">
        <title>Deinococcus sp. isolated from soil.</title>
        <authorList>
            <person name="Li Y."/>
            <person name="Wang J."/>
        </authorList>
    </citation>
    <scope>NUCLEOTIDE SEQUENCE [LARGE SCALE GENOMIC DNA]</scope>
    <source>
        <strain evidence="1 2">SDU3-2</strain>
    </source>
</reference>
<accession>A0A7X1TTB3</accession>
<dbReference type="RefSeq" id="WP_152872541.1">
    <property type="nucleotide sequence ID" value="NZ_WBSL01000018.1"/>
</dbReference>
<evidence type="ECO:0000313" key="2">
    <source>
        <dbReference type="Proteomes" id="UP000484842"/>
    </source>
</evidence>
<proteinExistence type="predicted"/>
<dbReference type="Proteomes" id="UP000484842">
    <property type="component" value="Unassembled WGS sequence"/>
</dbReference>
<comment type="caution">
    <text evidence="1">The sequence shown here is derived from an EMBL/GenBank/DDBJ whole genome shotgun (WGS) entry which is preliminary data.</text>
</comment>
<evidence type="ECO:0000313" key="1">
    <source>
        <dbReference type="EMBL" id="MPY68232.1"/>
    </source>
</evidence>
<protein>
    <submittedName>
        <fullName evidence="1">Uncharacterized protein</fullName>
    </submittedName>
</protein>
<gene>
    <name evidence="1" type="ORF">F8S09_16370</name>
</gene>
<name>A0A7X1TTB3_9DEIO</name>
<keyword evidence="2" id="KW-1185">Reference proteome</keyword>
<dbReference type="AlphaFoldDB" id="A0A7X1TTB3"/>